<evidence type="ECO:0000313" key="7">
    <source>
        <dbReference type="Proteomes" id="UP000035681"/>
    </source>
</evidence>
<dbReference type="InterPro" id="IPR018338">
    <property type="entry name" value="Carbonic_anhydrase_a-class_CS"/>
</dbReference>
<dbReference type="InterPro" id="IPR023561">
    <property type="entry name" value="Carbonic_anhydrase_a-class"/>
</dbReference>
<dbReference type="EC" id="4.2.1.1" evidence="4"/>
<feature type="transmembrane region" description="Helical" evidence="5">
    <location>
        <begin position="295"/>
        <end position="315"/>
    </location>
</feature>
<feature type="domain" description="Alpha-carbonic anhydrase" evidence="6">
    <location>
        <begin position="22"/>
        <end position="272"/>
    </location>
</feature>
<evidence type="ECO:0000256" key="4">
    <source>
        <dbReference type="RuleBase" id="RU367011"/>
    </source>
</evidence>
<keyword evidence="5" id="KW-0812">Transmembrane</keyword>
<keyword evidence="5" id="KW-1133">Transmembrane helix</keyword>
<dbReference type="STRING" id="6248.A0A0K0DY00"/>
<dbReference type="GO" id="GO:0008270">
    <property type="term" value="F:zinc ion binding"/>
    <property type="evidence" value="ECO:0007669"/>
    <property type="project" value="UniProtKB-UniRule"/>
</dbReference>
<accession>A0A0K0DY00</accession>
<keyword evidence="7" id="KW-1185">Reference proteome</keyword>
<dbReference type="PROSITE" id="PS51144">
    <property type="entry name" value="ALPHA_CA_2"/>
    <property type="match status" value="1"/>
</dbReference>
<comment type="catalytic activity">
    <reaction evidence="4">
        <text>hydrogencarbonate + H(+) = CO2 + H2O</text>
        <dbReference type="Rhea" id="RHEA:10748"/>
        <dbReference type="ChEBI" id="CHEBI:15377"/>
        <dbReference type="ChEBI" id="CHEBI:15378"/>
        <dbReference type="ChEBI" id="CHEBI:16526"/>
        <dbReference type="ChEBI" id="CHEBI:17544"/>
        <dbReference type="EC" id="4.2.1.1"/>
    </reaction>
</comment>
<dbReference type="GO" id="GO:0004089">
    <property type="term" value="F:carbonate dehydratase activity"/>
    <property type="evidence" value="ECO:0007669"/>
    <property type="project" value="UniProtKB-UniRule"/>
</dbReference>
<sequence>MYTVLVLFLLYFPIVKSDGVSYSWGYTEENGPDKWQGECHDGIHQSPIDISGENVIVKHMSRLHFVKYNRKGQVQLINTGSSIMATGFTEWKEHRPYITGGQLHSKYNLVQWHLHWAQQNGNGSEHTIGMLHYPIEIHFVHVKDGFSLSEALQQPDGIAVVGAFFVVRNGVNNSHTFEDVELNANSIVEKNMNVTILGHRPRSLLPKSVDSFYRYEGSLTTPGCNEAVVWTVLDNPIIISQDQMNTLRKIKTVDFNNRPTQPLNGRKIYYRPHNIQSFLTDYVAQMPRSGTSKTFLSFTTTVISIFFLIFFKVYFF</sequence>
<evidence type="ECO:0000256" key="3">
    <source>
        <dbReference type="ARBA" id="ARBA00022833"/>
    </source>
</evidence>
<dbReference type="Pfam" id="PF00194">
    <property type="entry name" value="Carb_anhydrase"/>
    <property type="match status" value="1"/>
</dbReference>
<evidence type="ECO:0000259" key="6">
    <source>
        <dbReference type="PROSITE" id="PS51144"/>
    </source>
</evidence>
<dbReference type="InterPro" id="IPR001148">
    <property type="entry name" value="CA_dom"/>
</dbReference>
<protein>
    <recommendedName>
        <fullName evidence="4">Carbonic anhydrase</fullName>
        <ecNumber evidence="4">4.2.1.1</ecNumber>
    </recommendedName>
</protein>
<dbReference type="GO" id="GO:0005737">
    <property type="term" value="C:cytoplasm"/>
    <property type="evidence" value="ECO:0007669"/>
    <property type="project" value="TreeGrafter"/>
</dbReference>
<organism evidence="8">
    <name type="scientific">Strongyloides stercoralis</name>
    <name type="common">Threadworm</name>
    <dbReference type="NCBI Taxonomy" id="6248"/>
    <lineage>
        <taxon>Eukaryota</taxon>
        <taxon>Metazoa</taxon>
        <taxon>Ecdysozoa</taxon>
        <taxon>Nematoda</taxon>
        <taxon>Chromadorea</taxon>
        <taxon>Rhabditida</taxon>
        <taxon>Tylenchina</taxon>
        <taxon>Panagrolaimomorpha</taxon>
        <taxon>Strongyloidoidea</taxon>
        <taxon>Strongyloididae</taxon>
        <taxon>Strongyloides</taxon>
    </lineage>
</organism>
<name>A0A0K0DY00_STRER</name>
<feature type="signal peptide" evidence="4">
    <location>
        <begin position="1"/>
        <end position="17"/>
    </location>
</feature>
<keyword evidence="5" id="KW-0472">Membrane</keyword>
<keyword evidence="4" id="KW-0456">Lyase</keyword>
<dbReference type="SMART" id="SM01057">
    <property type="entry name" value="Carb_anhydrase"/>
    <property type="match status" value="1"/>
</dbReference>
<evidence type="ECO:0000256" key="5">
    <source>
        <dbReference type="SAM" id="Phobius"/>
    </source>
</evidence>
<dbReference type="PROSITE" id="PS00162">
    <property type="entry name" value="ALPHA_CA_1"/>
    <property type="match status" value="1"/>
</dbReference>
<keyword evidence="3 4" id="KW-0862">Zinc</keyword>
<feature type="chain" id="PRO_5025077732" description="Carbonic anhydrase" evidence="4">
    <location>
        <begin position="18"/>
        <end position="316"/>
    </location>
</feature>
<dbReference type="PANTHER" id="PTHR18952:SF250">
    <property type="entry name" value="CARBONIC ANHYDRASE 5-RELATED"/>
    <property type="match status" value="1"/>
</dbReference>
<comment type="function">
    <text evidence="4">Reversible hydration of carbon dioxide.</text>
</comment>
<dbReference type="Gene3D" id="3.10.200.10">
    <property type="entry name" value="Alpha carbonic anhydrase"/>
    <property type="match status" value="1"/>
</dbReference>
<dbReference type="Proteomes" id="UP000035681">
    <property type="component" value="Unplaced"/>
</dbReference>
<dbReference type="WBParaSite" id="TCONS_00009052.p1">
    <property type="protein sequence ID" value="TCONS_00009052.p1"/>
    <property type="gene ID" value="XLOC_006902"/>
</dbReference>
<evidence type="ECO:0000313" key="8">
    <source>
        <dbReference type="WBParaSite" id="SSTP_0000211300.1"/>
    </source>
</evidence>
<comment type="cofactor">
    <cofactor evidence="4">
        <name>Zn(2+)</name>
        <dbReference type="ChEBI" id="CHEBI:29105"/>
    </cofactor>
</comment>
<proteinExistence type="inferred from homology"/>
<dbReference type="PANTHER" id="PTHR18952">
    <property type="entry name" value="CARBONIC ANHYDRASE"/>
    <property type="match status" value="1"/>
</dbReference>
<reference evidence="8" key="1">
    <citation type="submission" date="2015-08" db="UniProtKB">
        <authorList>
            <consortium name="WormBaseParasite"/>
        </authorList>
    </citation>
    <scope>IDENTIFICATION</scope>
</reference>
<dbReference type="AlphaFoldDB" id="A0A0K0DY00"/>
<evidence type="ECO:0000256" key="1">
    <source>
        <dbReference type="ARBA" id="ARBA00010718"/>
    </source>
</evidence>
<dbReference type="WBParaSite" id="SSTP_0000211300.1">
    <property type="protein sequence ID" value="SSTP_0000211300.1"/>
    <property type="gene ID" value="SSTP_0000211300"/>
</dbReference>
<dbReference type="InterPro" id="IPR036398">
    <property type="entry name" value="CA_dom_sf"/>
</dbReference>
<keyword evidence="4" id="KW-0732">Signal</keyword>
<dbReference type="SUPFAM" id="SSF51069">
    <property type="entry name" value="Carbonic anhydrase"/>
    <property type="match status" value="1"/>
</dbReference>
<comment type="similarity">
    <text evidence="1 4">Belongs to the alpha-carbonic anhydrase family.</text>
</comment>
<keyword evidence="2 4" id="KW-0479">Metal-binding</keyword>
<evidence type="ECO:0000256" key="2">
    <source>
        <dbReference type="ARBA" id="ARBA00022723"/>
    </source>
</evidence>
<dbReference type="CDD" id="cd00326">
    <property type="entry name" value="alpha_CA"/>
    <property type="match status" value="1"/>
</dbReference>